<feature type="region of interest" description="Disordered" evidence="1">
    <location>
        <begin position="249"/>
        <end position="272"/>
    </location>
</feature>
<accession>A0A839HW71</accession>
<name>A0A839HW71_9BURK</name>
<dbReference type="Pfam" id="PF11312">
    <property type="entry name" value="Methyltransf_34"/>
    <property type="match status" value="1"/>
</dbReference>
<feature type="compositionally biased region" description="Polar residues" evidence="1">
    <location>
        <begin position="249"/>
        <end position="258"/>
    </location>
</feature>
<comment type="caution">
    <text evidence="2">The sequence shown here is derived from an EMBL/GenBank/DDBJ whole genome shotgun (WGS) entry which is preliminary data.</text>
</comment>
<reference evidence="2 3" key="1">
    <citation type="submission" date="2020-08" db="EMBL/GenBank/DDBJ databases">
        <title>Aquariorum lacteus gen. nov., sp. nov., a new member of the family Comamonadaceae, isolated from freshwater aquarium.</title>
        <authorList>
            <person name="Chun S.-J."/>
        </authorList>
    </citation>
    <scope>NUCLEOTIDE SEQUENCE [LARGE SCALE GENOMIC DNA]</scope>
    <source>
        <strain evidence="2 3">SJAQ100</strain>
    </source>
</reference>
<dbReference type="AlphaFoldDB" id="A0A839HW71"/>
<evidence type="ECO:0008006" key="4">
    <source>
        <dbReference type="Google" id="ProtNLM"/>
    </source>
</evidence>
<dbReference type="InterPro" id="IPR021463">
    <property type="entry name" value="Methyltransf_34"/>
</dbReference>
<protein>
    <recommendedName>
        <fullName evidence="4">Class I SAM-dependent methyltransferase</fullName>
    </recommendedName>
</protein>
<organism evidence="2 3">
    <name type="scientific">Aquariibacter albus</name>
    <dbReference type="NCBI Taxonomy" id="2759899"/>
    <lineage>
        <taxon>Bacteria</taxon>
        <taxon>Pseudomonadati</taxon>
        <taxon>Pseudomonadota</taxon>
        <taxon>Betaproteobacteria</taxon>
        <taxon>Burkholderiales</taxon>
        <taxon>Sphaerotilaceae</taxon>
        <taxon>Aquariibacter</taxon>
    </lineage>
</organism>
<evidence type="ECO:0000313" key="2">
    <source>
        <dbReference type="EMBL" id="MBB1162994.1"/>
    </source>
</evidence>
<keyword evidence="3" id="KW-1185">Reference proteome</keyword>
<dbReference type="EMBL" id="JACIVI010000005">
    <property type="protein sequence ID" value="MBB1162994.1"/>
    <property type="molecule type" value="Genomic_DNA"/>
</dbReference>
<gene>
    <name evidence="2" type="ORF">H4F90_13495</name>
</gene>
<proteinExistence type="predicted"/>
<sequence length="288" mass="32373">MTIFQLVKIALDTLYAEAVSAYGSSADAKITEQMGYLSKSYSELNQVGRKPVNYKDPATRFAYVYKYVASHGNYVVQVLNALRLELEGPIFTTESIRVSCVGGGPGSDIIALLKYLDERKATEKVKKVTCYLLDREQAWADTWTELDDSLKTDLLLHANFQPLDVTNPDSWAQQKKFLQADLFTMSYFVSEVKALDLTGVVTKFWQTLFQEAKPGALFLYDDNGHDAFNSYFDGQWKKAGLKCIIESTNQTTSPSGSEQKSDLGPYLTKFGQSPKLKTPLTYRVLRKP</sequence>
<evidence type="ECO:0000256" key="1">
    <source>
        <dbReference type="SAM" id="MobiDB-lite"/>
    </source>
</evidence>
<evidence type="ECO:0000313" key="3">
    <source>
        <dbReference type="Proteomes" id="UP000586093"/>
    </source>
</evidence>
<dbReference type="RefSeq" id="WP_182665459.1">
    <property type="nucleotide sequence ID" value="NZ_JACIVI010000005.1"/>
</dbReference>
<dbReference type="Proteomes" id="UP000586093">
    <property type="component" value="Unassembled WGS sequence"/>
</dbReference>